<keyword evidence="3" id="KW-0479">Metal-binding</keyword>
<gene>
    <name evidence="6" type="ORF">B2A_01567</name>
</gene>
<dbReference type="SUPFAM" id="SSF88723">
    <property type="entry name" value="PIN domain-like"/>
    <property type="match status" value="1"/>
</dbReference>
<dbReference type="GO" id="GO:0016787">
    <property type="term" value="F:hydrolase activity"/>
    <property type="evidence" value="ECO:0007669"/>
    <property type="project" value="UniProtKB-KW"/>
</dbReference>
<protein>
    <submittedName>
        <fullName evidence="6">PilT protein domain protein</fullName>
    </submittedName>
</protein>
<dbReference type="InterPro" id="IPR039018">
    <property type="entry name" value="VapC20-like"/>
</dbReference>
<reference evidence="6" key="1">
    <citation type="submission" date="2013-08" db="EMBL/GenBank/DDBJ databases">
        <authorList>
            <person name="Mendez C."/>
            <person name="Richter M."/>
            <person name="Ferrer M."/>
            <person name="Sanchez J."/>
        </authorList>
    </citation>
    <scope>NUCLEOTIDE SEQUENCE</scope>
</reference>
<evidence type="ECO:0000256" key="3">
    <source>
        <dbReference type="ARBA" id="ARBA00022723"/>
    </source>
</evidence>
<accession>T1BAP5</accession>
<keyword evidence="2" id="KW-0540">Nuclease</keyword>
<evidence type="ECO:0000256" key="1">
    <source>
        <dbReference type="ARBA" id="ARBA00022649"/>
    </source>
</evidence>
<reference evidence="6" key="2">
    <citation type="journal article" date="2014" name="ISME J.">
        <title>Microbial stratification in low pH oxic and suboxic macroscopic growths along an acid mine drainage.</title>
        <authorList>
            <person name="Mendez-Garcia C."/>
            <person name="Mesa V."/>
            <person name="Sprenger R.R."/>
            <person name="Richter M."/>
            <person name="Diez M.S."/>
            <person name="Solano J."/>
            <person name="Bargiela R."/>
            <person name="Golyshina O.V."/>
            <person name="Manteca A."/>
            <person name="Ramos J.L."/>
            <person name="Gallego J.R."/>
            <person name="Llorente I."/>
            <person name="Martins Dos Santos V.A."/>
            <person name="Jensen O.N."/>
            <person name="Pelaez A.I."/>
            <person name="Sanchez J."/>
            <person name="Ferrer M."/>
        </authorList>
    </citation>
    <scope>NUCLEOTIDE SEQUENCE</scope>
</reference>
<dbReference type="Pfam" id="PF01850">
    <property type="entry name" value="PIN"/>
    <property type="match status" value="1"/>
</dbReference>
<feature type="domain" description="PIN" evidence="5">
    <location>
        <begin position="2"/>
        <end position="127"/>
    </location>
</feature>
<dbReference type="InterPro" id="IPR029060">
    <property type="entry name" value="PIN-like_dom_sf"/>
</dbReference>
<dbReference type="PANTHER" id="PTHR42188">
    <property type="entry name" value="23S RRNA-SPECIFIC ENDONUCLEASE VAPC20"/>
    <property type="match status" value="1"/>
</dbReference>
<organism evidence="6">
    <name type="scientific">mine drainage metagenome</name>
    <dbReference type="NCBI Taxonomy" id="410659"/>
    <lineage>
        <taxon>unclassified sequences</taxon>
        <taxon>metagenomes</taxon>
        <taxon>ecological metagenomes</taxon>
    </lineage>
</organism>
<comment type="caution">
    <text evidence="6">The sequence shown here is derived from an EMBL/GenBank/DDBJ whole genome shotgun (WGS) entry which is preliminary data.</text>
</comment>
<keyword evidence="4" id="KW-0378">Hydrolase</keyword>
<dbReference type="HAMAP" id="MF_00265">
    <property type="entry name" value="VapC_Nob1"/>
    <property type="match status" value="1"/>
</dbReference>
<evidence type="ECO:0000259" key="5">
    <source>
        <dbReference type="Pfam" id="PF01850"/>
    </source>
</evidence>
<keyword evidence="1" id="KW-1277">Toxin-antitoxin system</keyword>
<dbReference type="EMBL" id="AUZZ01001144">
    <property type="protein sequence ID" value="EQD65528.1"/>
    <property type="molecule type" value="Genomic_DNA"/>
</dbReference>
<dbReference type="InterPro" id="IPR022907">
    <property type="entry name" value="VapC_family"/>
</dbReference>
<dbReference type="GO" id="GO:0004521">
    <property type="term" value="F:RNA endonuclease activity"/>
    <property type="evidence" value="ECO:0007669"/>
    <property type="project" value="InterPro"/>
</dbReference>
<dbReference type="PANTHER" id="PTHR42188:SF1">
    <property type="entry name" value="23S RRNA-SPECIFIC ENDONUCLEASE VAPC20"/>
    <property type="match status" value="1"/>
</dbReference>
<evidence type="ECO:0000256" key="2">
    <source>
        <dbReference type="ARBA" id="ARBA00022722"/>
    </source>
</evidence>
<proteinExistence type="inferred from homology"/>
<dbReference type="GO" id="GO:0046872">
    <property type="term" value="F:metal ion binding"/>
    <property type="evidence" value="ECO:0007669"/>
    <property type="project" value="UniProtKB-KW"/>
</dbReference>
<dbReference type="GO" id="GO:0016075">
    <property type="term" value="P:rRNA catabolic process"/>
    <property type="evidence" value="ECO:0007669"/>
    <property type="project" value="TreeGrafter"/>
</dbReference>
<dbReference type="AlphaFoldDB" id="T1BAP5"/>
<dbReference type="InterPro" id="IPR002716">
    <property type="entry name" value="PIN_dom"/>
</dbReference>
<name>T1BAP5_9ZZZZ</name>
<evidence type="ECO:0000256" key="4">
    <source>
        <dbReference type="ARBA" id="ARBA00022801"/>
    </source>
</evidence>
<sequence length="133" mass="15360">MIFLDASFIVSYVNSKDQNHKRALELAREIDSGNHGPQVISDYILDEVLNVILERTKDFELAVSTGKILRRYTFIQTDMMLFERTWEIFLTQKSPYLSFTDCNTLAVCEREGITKLATFDRKLSEKSGLTLLK</sequence>
<dbReference type="Gene3D" id="3.40.50.1010">
    <property type="entry name" value="5'-nuclease"/>
    <property type="match status" value="1"/>
</dbReference>
<evidence type="ECO:0000313" key="6">
    <source>
        <dbReference type="EMBL" id="EQD65528.1"/>
    </source>
</evidence>